<keyword evidence="2" id="KW-1185">Reference proteome</keyword>
<organism evidence="1 2">
    <name type="scientific">Plesiocystis pacifica SIR-1</name>
    <dbReference type="NCBI Taxonomy" id="391625"/>
    <lineage>
        <taxon>Bacteria</taxon>
        <taxon>Pseudomonadati</taxon>
        <taxon>Myxococcota</taxon>
        <taxon>Polyangia</taxon>
        <taxon>Nannocystales</taxon>
        <taxon>Nannocystaceae</taxon>
        <taxon>Plesiocystis</taxon>
    </lineage>
</organism>
<protein>
    <submittedName>
        <fullName evidence="1">Uncharacterized protein</fullName>
    </submittedName>
</protein>
<dbReference type="Proteomes" id="UP000005801">
    <property type="component" value="Unassembled WGS sequence"/>
</dbReference>
<name>A6GIQ9_9BACT</name>
<proteinExistence type="predicted"/>
<sequence length="30" mass="3449">MKRLMLDSTWRGWAMAWARASRPTRSSPAA</sequence>
<comment type="caution">
    <text evidence="1">The sequence shown here is derived from an EMBL/GenBank/DDBJ whole genome shotgun (WGS) entry which is preliminary data.</text>
</comment>
<evidence type="ECO:0000313" key="1">
    <source>
        <dbReference type="EMBL" id="EDM74247.1"/>
    </source>
</evidence>
<gene>
    <name evidence="1" type="ORF">PPSIR1_41139</name>
</gene>
<dbReference type="AlphaFoldDB" id="A6GIQ9"/>
<accession>A6GIQ9</accession>
<reference evidence="1 2" key="1">
    <citation type="submission" date="2007-06" db="EMBL/GenBank/DDBJ databases">
        <authorList>
            <person name="Shimkets L."/>
            <person name="Ferriera S."/>
            <person name="Johnson J."/>
            <person name="Kravitz S."/>
            <person name="Beeson K."/>
            <person name="Sutton G."/>
            <person name="Rogers Y.-H."/>
            <person name="Friedman R."/>
            <person name="Frazier M."/>
            <person name="Venter J.C."/>
        </authorList>
    </citation>
    <scope>NUCLEOTIDE SEQUENCE [LARGE SCALE GENOMIC DNA]</scope>
    <source>
        <strain evidence="1 2">SIR-1</strain>
    </source>
</reference>
<dbReference type="EMBL" id="ABCS01000141">
    <property type="protein sequence ID" value="EDM74247.1"/>
    <property type="molecule type" value="Genomic_DNA"/>
</dbReference>
<dbReference type="STRING" id="391625.PPSIR1_41139"/>
<evidence type="ECO:0000313" key="2">
    <source>
        <dbReference type="Proteomes" id="UP000005801"/>
    </source>
</evidence>